<evidence type="ECO:0000259" key="4">
    <source>
        <dbReference type="Pfam" id="PF04909"/>
    </source>
</evidence>
<proteinExistence type="inferred from homology"/>
<evidence type="ECO:0000313" key="5">
    <source>
        <dbReference type="EMBL" id="KAF9821498.1"/>
    </source>
</evidence>
<evidence type="ECO:0000313" key="6">
    <source>
        <dbReference type="Proteomes" id="UP000639403"/>
    </source>
</evidence>
<dbReference type="InterPro" id="IPR032466">
    <property type="entry name" value="Metal_Hydrolase"/>
</dbReference>
<evidence type="ECO:0000256" key="1">
    <source>
        <dbReference type="ARBA" id="ARBA00022793"/>
    </source>
</evidence>
<evidence type="ECO:0000256" key="2">
    <source>
        <dbReference type="ARBA" id="ARBA00023239"/>
    </source>
</evidence>
<evidence type="ECO:0000256" key="3">
    <source>
        <dbReference type="RuleBase" id="RU366045"/>
    </source>
</evidence>
<accession>A0A8H7U7J4</accession>
<dbReference type="Proteomes" id="UP000639403">
    <property type="component" value="Unassembled WGS sequence"/>
</dbReference>
<dbReference type="InterPro" id="IPR032465">
    <property type="entry name" value="ACMSD"/>
</dbReference>
<dbReference type="PANTHER" id="PTHR21240">
    <property type="entry name" value="2-AMINO-3-CARBOXYLMUCONATE-6-SEMIALDEHYDE DECARBOXYLASE"/>
    <property type="match status" value="1"/>
</dbReference>
<dbReference type="SUPFAM" id="SSF51556">
    <property type="entry name" value="Metallo-dependent hydrolases"/>
    <property type="match status" value="1"/>
</dbReference>
<name>A0A8H7U7J4_9APHY</name>
<dbReference type="Gene3D" id="3.20.20.140">
    <property type="entry name" value="Metal-dependent hydrolases"/>
    <property type="match status" value="1"/>
</dbReference>
<sequence>MAALSHRLLVDVHTHVYLPRYLSFLRARSAVPRVFTRTTPDGASEDRLLILDAEPSSGRPYWDRGLKLDFMKRHGIDISVVRLLRPACVPSSRLTLVAPRSSANPWLDFLSAPAAHELARQLNDDLETYCSTSPALAGGPLKQLYGFGLLPLVPEVTTASLLDTVHHISALPHLKGVIMGSRGLGNGLDDDALEPVWAALEHAGLVVFLHPHYGVDGKEWGAKDNGHVLPLALGFPFETTIAVTRLILAGVLDRHPGLRVLLAHSGGALPQLSARLASCIAHDPVVAARLQHDARFYLGRLYFDAVAYGAEELAFVGDVVGRADTFAGSSASAAASRGAGLAQRRRGSRRMLFGTDHPFFPPLGETERWKSVVENLEAIDGVHGWDEADKDGVRGGNALALFGLVYNSFARANLNRQDGSSQARGNINATPGPSAGIVTMAACNYTPDIQTAQISLSLCQRQPVEDLGCSRRWVWFPSGVLLPDTQL</sequence>
<dbReference type="InterPro" id="IPR006680">
    <property type="entry name" value="Amidohydro-rel"/>
</dbReference>
<reference evidence="5" key="1">
    <citation type="submission" date="2020-11" db="EMBL/GenBank/DDBJ databases">
        <authorList>
            <person name="Koelle M."/>
            <person name="Horta M.A.C."/>
            <person name="Nowrousian M."/>
            <person name="Ohm R.A."/>
            <person name="Benz P."/>
            <person name="Pilgard A."/>
        </authorList>
    </citation>
    <scope>NUCLEOTIDE SEQUENCE</scope>
    <source>
        <strain evidence="5">FPRL280</strain>
    </source>
</reference>
<organism evidence="5 6">
    <name type="scientific">Rhodonia placenta</name>
    <dbReference type="NCBI Taxonomy" id="104341"/>
    <lineage>
        <taxon>Eukaryota</taxon>
        <taxon>Fungi</taxon>
        <taxon>Dikarya</taxon>
        <taxon>Basidiomycota</taxon>
        <taxon>Agaricomycotina</taxon>
        <taxon>Agaricomycetes</taxon>
        <taxon>Polyporales</taxon>
        <taxon>Adustoporiaceae</taxon>
        <taxon>Rhodonia</taxon>
    </lineage>
</organism>
<reference evidence="5" key="2">
    <citation type="journal article" name="Front. Microbiol.">
        <title>Degradative Capacity of Two Strains of Rhodonia placenta: From Phenotype to Genotype.</title>
        <authorList>
            <person name="Kolle M."/>
            <person name="Horta M.A.C."/>
            <person name="Nowrousian M."/>
            <person name="Ohm R.A."/>
            <person name="Benz J.P."/>
            <person name="Pilgard A."/>
        </authorList>
    </citation>
    <scope>NUCLEOTIDE SEQUENCE</scope>
    <source>
        <strain evidence="5">FPRL280</strain>
    </source>
</reference>
<protein>
    <recommendedName>
        <fullName evidence="4">Amidohydrolase-related domain-containing protein</fullName>
    </recommendedName>
</protein>
<dbReference type="GO" id="GO:0019748">
    <property type="term" value="P:secondary metabolic process"/>
    <property type="evidence" value="ECO:0007669"/>
    <property type="project" value="TreeGrafter"/>
</dbReference>
<dbReference type="PANTHER" id="PTHR21240:SF28">
    <property type="entry name" value="ISO-OROTATE DECARBOXYLASE (EUROFUNG)"/>
    <property type="match status" value="1"/>
</dbReference>
<dbReference type="GO" id="GO:0016831">
    <property type="term" value="F:carboxy-lyase activity"/>
    <property type="evidence" value="ECO:0007669"/>
    <property type="project" value="UniProtKB-KW"/>
</dbReference>
<feature type="domain" description="Amidohydrolase-related" evidence="4">
    <location>
        <begin position="170"/>
        <end position="404"/>
    </location>
</feature>
<dbReference type="EMBL" id="JADOXO010000004">
    <property type="protein sequence ID" value="KAF9821498.1"/>
    <property type="molecule type" value="Genomic_DNA"/>
</dbReference>
<dbReference type="Pfam" id="PF04909">
    <property type="entry name" value="Amidohydro_2"/>
    <property type="match status" value="1"/>
</dbReference>
<keyword evidence="1 3" id="KW-0210">Decarboxylase</keyword>
<dbReference type="AlphaFoldDB" id="A0A8H7U7J4"/>
<keyword evidence="2 3" id="KW-0456">Lyase</keyword>
<dbReference type="GO" id="GO:0016787">
    <property type="term" value="F:hydrolase activity"/>
    <property type="evidence" value="ECO:0007669"/>
    <property type="project" value="InterPro"/>
</dbReference>
<comment type="similarity">
    <text evidence="3">Belongs to the metallo-dependent hydrolases superfamily.</text>
</comment>
<comment type="caution">
    <text evidence="5">The sequence shown here is derived from an EMBL/GenBank/DDBJ whole genome shotgun (WGS) entry which is preliminary data.</text>
</comment>
<dbReference type="GO" id="GO:0005829">
    <property type="term" value="C:cytosol"/>
    <property type="evidence" value="ECO:0007669"/>
    <property type="project" value="TreeGrafter"/>
</dbReference>
<gene>
    <name evidence="5" type="ORF">IEO21_00744</name>
</gene>